<dbReference type="WBParaSite" id="ES5_v2.g762.t1">
    <property type="protein sequence ID" value="ES5_v2.g762.t1"/>
    <property type="gene ID" value="ES5_v2.g762"/>
</dbReference>
<protein>
    <submittedName>
        <fullName evidence="2">Uncharacterized protein</fullName>
    </submittedName>
</protein>
<dbReference type="Proteomes" id="UP000887579">
    <property type="component" value="Unplaced"/>
</dbReference>
<evidence type="ECO:0000313" key="1">
    <source>
        <dbReference type="Proteomes" id="UP000887579"/>
    </source>
</evidence>
<accession>A0AC34GSY3</accession>
<evidence type="ECO:0000313" key="2">
    <source>
        <dbReference type="WBParaSite" id="ES5_v2.g762.t1"/>
    </source>
</evidence>
<proteinExistence type="predicted"/>
<organism evidence="1 2">
    <name type="scientific">Panagrolaimus sp. ES5</name>
    <dbReference type="NCBI Taxonomy" id="591445"/>
    <lineage>
        <taxon>Eukaryota</taxon>
        <taxon>Metazoa</taxon>
        <taxon>Ecdysozoa</taxon>
        <taxon>Nematoda</taxon>
        <taxon>Chromadorea</taxon>
        <taxon>Rhabditida</taxon>
        <taxon>Tylenchina</taxon>
        <taxon>Panagrolaimomorpha</taxon>
        <taxon>Panagrolaimoidea</taxon>
        <taxon>Panagrolaimidae</taxon>
        <taxon>Panagrolaimus</taxon>
    </lineage>
</organism>
<name>A0AC34GSY3_9BILA</name>
<sequence>MPIANVPTIDISPLFGSNIDEKFTVAKQIDAACRDTGFFFAKNHGVKILNDFFNTVDHFHQNITNDEKWEMAISAYKPENTEHVLTGFYLPKKDVKTVQSFYIQNPNFNPGHSLIQAKTPLHEINVWPNPNKYPHFREMVEKFYCEGFKVSEALLHVANLQVETPNGYQDIEASDDSFLVNGGKFLELISSGYYKAPLHRVKYVNSERLSLPFFVHLAYDSKVEAASPEDTDKSDGEKKTYQYGTFFQNERLELIRKNGQT</sequence>
<reference evidence="2" key="1">
    <citation type="submission" date="2022-11" db="UniProtKB">
        <authorList>
            <consortium name="WormBaseParasite"/>
        </authorList>
    </citation>
    <scope>IDENTIFICATION</scope>
</reference>